<evidence type="ECO:0000259" key="1">
    <source>
        <dbReference type="PROSITE" id="PS51186"/>
    </source>
</evidence>
<protein>
    <submittedName>
        <fullName evidence="2">Acetyltransferase (GNAT) family protein</fullName>
    </submittedName>
</protein>
<evidence type="ECO:0000313" key="3">
    <source>
        <dbReference type="Proteomes" id="UP000198778"/>
    </source>
</evidence>
<keyword evidence="3" id="KW-1185">Reference proteome</keyword>
<accession>A0A1H0JKL1</accession>
<feature type="domain" description="N-acetyltransferase" evidence="1">
    <location>
        <begin position="3"/>
        <end position="143"/>
    </location>
</feature>
<dbReference type="InterPro" id="IPR016181">
    <property type="entry name" value="Acyl_CoA_acyltransferase"/>
</dbReference>
<name>A0A1H0JKL1_9BACI</name>
<dbReference type="SUPFAM" id="SSF55729">
    <property type="entry name" value="Acyl-CoA N-acyltransferases (Nat)"/>
    <property type="match status" value="1"/>
</dbReference>
<dbReference type="InterPro" id="IPR000182">
    <property type="entry name" value="GNAT_dom"/>
</dbReference>
<dbReference type="OrthoDB" id="2423856at2"/>
<dbReference type="RefSeq" id="WP_090843898.1">
    <property type="nucleotide sequence ID" value="NZ_FNIL01000014.1"/>
</dbReference>
<evidence type="ECO:0000313" key="2">
    <source>
        <dbReference type="EMBL" id="SDO44154.1"/>
    </source>
</evidence>
<dbReference type="Gene3D" id="3.40.630.30">
    <property type="match status" value="1"/>
</dbReference>
<keyword evidence="2" id="KW-0808">Transferase</keyword>
<dbReference type="Pfam" id="PF00583">
    <property type="entry name" value="Acetyltransf_1"/>
    <property type="match status" value="1"/>
</dbReference>
<dbReference type="STRING" id="745820.SAMN04488053_1141"/>
<dbReference type="GO" id="GO:0016747">
    <property type="term" value="F:acyltransferase activity, transferring groups other than amino-acyl groups"/>
    <property type="evidence" value="ECO:0007669"/>
    <property type="project" value="InterPro"/>
</dbReference>
<dbReference type="EMBL" id="FNIL01000014">
    <property type="protein sequence ID" value="SDO44154.1"/>
    <property type="molecule type" value="Genomic_DNA"/>
</dbReference>
<dbReference type="Proteomes" id="UP000198778">
    <property type="component" value="Unassembled WGS sequence"/>
</dbReference>
<reference evidence="3" key="1">
    <citation type="submission" date="2016-10" db="EMBL/GenBank/DDBJ databases">
        <authorList>
            <person name="Varghese N."/>
            <person name="Submissions S."/>
        </authorList>
    </citation>
    <scope>NUCLEOTIDE SEQUENCE [LARGE SCALE GENOMIC DNA]</scope>
    <source>
        <strain evidence="3">CGMCC 1.10369</strain>
    </source>
</reference>
<organism evidence="2 3">
    <name type="scientific">Alkalicoccus daliensis</name>
    <dbReference type="NCBI Taxonomy" id="745820"/>
    <lineage>
        <taxon>Bacteria</taxon>
        <taxon>Bacillati</taxon>
        <taxon>Bacillota</taxon>
        <taxon>Bacilli</taxon>
        <taxon>Bacillales</taxon>
        <taxon>Bacillaceae</taxon>
        <taxon>Alkalicoccus</taxon>
    </lineage>
</organism>
<dbReference type="AlphaFoldDB" id="A0A1H0JKL1"/>
<sequence>MDKYIRRLTEDDYSLFQAMDTGIEDDYISHFFHRFIHSGDRIYGMFVEEQLAVMAGYSIYAENYAMLGRLRSDRRFQGKSLATELMTYVKQEALKEEKVHWVGGNTEEKNIPARRVLEKAGLAPRITQYAAVAAEVGMLESGAAPWQEITSPARKREWLESTYVKEGSLFPYQCYYPFPATAALFEEKELASWKMYENPGGTKFVLAKHDQKRTHYLHVGYPWEDFQEPGLWETITSAQRSLEKEIEEDTKVWLDLPKDAASHLPAQHPFNLSSIWVLHEAAAG</sequence>
<dbReference type="PROSITE" id="PS51186">
    <property type="entry name" value="GNAT"/>
    <property type="match status" value="1"/>
</dbReference>
<gene>
    <name evidence="2" type="ORF">SAMN04488053_1141</name>
</gene>
<proteinExistence type="predicted"/>